<protein>
    <recommendedName>
        <fullName evidence="3">methionine--tRNA ligase</fullName>
        <ecNumber evidence="3">6.1.1.10</ecNumber>
    </recommendedName>
    <alternativeName>
        <fullName evidence="9">Methionyl-tRNA synthetase</fullName>
    </alternativeName>
</protein>
<keyword evidence="14" id="KW-1185">Reference proteome</keyword>
<accession>A0ABX6EVR0</accession>
<dbReference type="InterPro" id="IPR033911">
    <property type="entry name" value="MetRS_core"/>
</dbReference>
<dbReference type="InterPro" id="IPR001412">
    <property type="entry name" value="aa-tRNA-synth_I_CS"/>
</dbReference>
<keyword evidence="8 10" id="KW-0030">Aminoacyl-tRNA synthetase</keyword>
<feature type="domain" description="Methionyl-tRNA synthetase anticodon-binding" evidence="12">
    <location>
        <begin position="443"/>
        <end position="540"/>
    </location>
</feature>
<dbReference type="InterPro" id="IPR014758">
    <property type="entry name" value="Met-tRNA_synth"/>
</dbReference>
<evidence type="ECO:0000256" key="8">
    <source>
        <dbReference type="ARBA" id="ARBA00023146"/>
    </source>
</evidence>
<gene>
    <name evidence="13" type="primary">MSM1</name>
    <name evidence="13" type="ORF">FIM1_1896</name>
</gene>
<keyword evidence="4 10" id="KW-0436">Ligase</keyword>
<evidence type="ECO:0000256" key="7">
    <source>
        <dbReference type="ARBA" id="ARBA00022917"/>
    </source>
</evidence>
<reference evidence="13 14" key="1">
    <citation type="submission" date="2016-03" db="EMBL/GenBank/DDBJ databases">
        <title>How can Kluyveromyces marxianus grow so fast - potential evolutionary course in Saccharomyces Complex revealed by comparative genomics.</title>
        <authorList>
            <person name="Mo W."/>
            <person name="Lu W."/>
            <person name="Yang X."/>
            <person name="Qi J."/>
            <person name="Lv H."/>
        </authorList>
    </citation>
    <scope>NUCLEOTIDE SEQUENCE [LARGE SCALE GENOMIC DNA]</scope>
    <source>
        <strain evidence="13 14">FIM1</strain>
    </source>
</reference>
<dbReference type="Gene3D" id="3.40.50.620">
    <property type="entry name" value="HUPs"/>
    <property type="match status" value="1"/>
</dbReference>
<evidence type="ECO:0000259" key="11">
    <source>
        <dbReference type="Pfam" id="PF09334"/>
    </source>
</evidence>
<sequence length="579" mass="66448">MRNQAVRAAESIIPALPKFHITTPIFYPNAKPHLGHLYSSLLCDVQYRWNKLLGKDCCFTTGTDEHGLKIQTAAQLNGYKDPKMFVDKLYTHFIDMDQKANIQYSRFIRTTDPDHIENVKTLWNICYEKGYIYKGNHEGWYSVSDETFYPDSKVLRVMKNGETIPFDGKIDPNAEYINTESRNQVTYQSELNYYFKLSAFQKPLIKLLRSNPGFIHPPSRHSQILKELESYDLKDLSISRPETRLKWGISVPNDETQKIYVWFDALCNYISSIGGIKAVLQNGESSPCMHKDRNSIQYAGLFWRNTEHLIGKDIAKFHTIYWPAFLMAAELPLPKRIVIHGHWLSGGVKMSKSLGNVVDPLEIIEHYEADTMRWYLLENSSIDNDGNFNEKNLWETREQLCSKFGNLINRCGGKKFNLRSGVISFANKPVNSMLEQLSSETRSAASALLETMENAPERIEECYKQYDISGAQKIIWNIVNAANSFVQNTEPWTKKDNDVERSAIIYTALDAARVATILSQPIIPTISANLLDRLDVSNDKKTLQYAQFGADDSYGNLTNKRFKEIPIQRIPYRLVTPNE</sequence>
<dbReference type="PRINTS" id="PR01041">
    <property type="entry name" value="TRNASYNTHMET"/>
</dbReference>
<organism evidence="13 14">
    <name type="scientific">Kluyveromyces marxianus</name>
    <name type="common">Yeast</name>
    <name type="synonym">Candida kefyr</name>
    <dbReference type="NCBI Taxonomy" id="4911"/>
    <lineage>
        <taxon>Eukaryota</taxon>
        <taxon>Fungi</taxon>
        <taxon>Dikarya</taxon>
        <taxon>Ascomycota</taxon>
        <taxon>Saccharomycotina</taxon>
        <taxon>Saccharomycetes</taxon>
        <taxon>Saccharomycetales</taxon>
        <taxon>Saccharomycetaceae</taxon>
        <taxon>Kluyveromyces</taxon>
    </lineage>
</organism>
<dbReference type="Gene3D" id="2.170.220.10">
    <property type="match status" value="1"/>
</dbReference>
<dbReference type="Pfam" id="PF09334">
    <property type="entry name" value="tRNA-synt_1g"/>
    <property type="match status" value="1"/>
</dbReference>
<feature type="domain" description="Methionyl/Leucyl tRNA synthetase" evidence="11">
    <location>
        <begin position="20"/>
        <end position="411"/>
    </location>
</feature>
<evidence type="ECO:0000256" key="1">
    <source>
        <dbReference type="ARBA" id="ARBA00004496"/>
    </source>
</evidence>
<evidence type="ECO:0000256" key="5">
    <source>
        <dbReference type="ARBA" id="ARBA00022741"/>
    </source>
</evidence>
<dbReference type="SUPFAM" id="SSF47323">
    <property type="entry name" value="Anticodon-binding domain of a subclass of class I aminoacyl-tRNA synthetases"/>
    <property type="match status" value="1"/>
</dbReference>
<evidence type="ECO:0000256" key="6">
    <source>
        <dbReference type="ARBA" id="ARBA00022840"/>
    </source>
</evidence>
<evidence type="ECO:0000256" key="3">
    <source>
        <dbReference type="ARBA" id="ARBA00012838"/>
    </source>
</evidence>
<evidence type="ECO:0000259" key="12">
    <source>
        <dbReference type="Pfam" id="PF19303"/>
    </source>
</evidence>
<evidence type="ECO:0000313" key="14">
    <source>
        <dbReference type="Proteomes" id="UP000422736"/>
    </source>
</evidence>
<evidence type="ECO:0000313" key="13">
    <source>
        <dbReference type="EMBL" id="QGN15208.1"/>
    </source>
</evidence>
<dbReference type="InterPro" id="IPR023457">
    <property type="entry name" value="Met-tRNA_synth_2"/>
</dbReference>
<dbReference type="PANTHER" id="PTHR43326:SF1">
    <property type="entry name" value="METHIONINE--TRNA LIGASE, MITOCHONDRIAL"/>
    <property type="match status" value="1"/>
</dbReference>
<dbReference type="InterPro" id="IPR041872">
    <property type="entry name" value="Anticodon_Met"/>
</dbReference>
<dbReference type="Pfam" id="PF19303">
    <property type="entry name" value="Anticodon_3"/>
    <property type="match status" value="1"/>
</dbReference>
<keyword evidence="6 10" id="KW-0067">ATP-binding</keyword>
<reference evidence="13 14" key="2">
    <citation type="submission" date="2019-11" db="EMBL/GenBank/DDBJ databases">
        <authorList>
            <person name="Lu H."/>
        </authorList>
    </citation>
    <scope>NUCLEOTIDE SEQUENCE [LARGE SCALE GENOMIC DNA]</scope>
    <source>
        <strain evidence="13 14">FIM1</strain>
    </source>
</reference>
<dbReference type="InterPro" id="IPR009080">
    <property type="entry name" value="tRNAsynth_Ia_anticodon-bd"/>
</dbReference>
<name>A0ABX6EVR0_KLUMA</name>
<keyword evidence="7 10" id="KW-0648">Protein biosynthesis</keyword>
<dbReference type="InterPro" id="IPR015413">
    <property type="entry name" value="Methionyl/Leucyl_tRNA_Synth"/>
</dbReference>
<dbReference type="InterPro" id="IPR014729">
    <property type="entry name" value="Rossmann-like_a/b/a_fold"/>
</dbReference>
<comment type="subcellular location">
    <subcellularLocation>
        <location evidence="1">Cytoplasm</location>
    </subcellularLocation>
</comment>
<dbReference type="Gene3D" id="1.10.730.10">
    <property type="entry name" value="Isoleucyl-tRNA Synthetase, Domain 1"/>
    <property type="match status" value="1"/>
</dbReference>
<comment type="similarity">
    <text evidence="2 10">Belongs to the class-I aminoacyl-tRNA synthetase family.</text>
</comment>
<dbReference type="EMBL" id="CP015056">
    <property type="protein sequence ID" value="QGN15208.1"/>
    <property type="molecule type" value="Genomic_DNA"/>
</dbReference>
<dbReference type="NCBIfam" id="TIGR00398">
    <property type="entry name" value="metG"/>
    <property type="match status" value="1"/>
</dbReference>
<dbReference type="PROSITE" id="PS00178">
    <property type="entry name" value="AA_TRNA_LIGASE_I"/>
    <property type="match status" value="1"/>
</dbReference>
<keyword evidence="5 10" id="KW-0547">Nucleotide-binding</keyword>
<evidence type="ECO:0000256" key="9">
    <source>
        <dbReference type="ARBA" id="ARBA00030904"/>
    </source>
</evidence>
<dbReference type="PANTHER" id="PTHR43326">
    <property type="entry name" value="METHIONYL-TRNA SYNTHETASE"/>
    <property type="match status" value="1"/>
</dbReference>
<dbReference type="SUPFAM" id="SSF52374">
    <property type="entry name" value="Nucleotidylyl transferase"/>
    <property type="match status" value="1"/>
</dbReference>
<dbReference type="Proteomes" id="UP000422736">
    <property type="component" value="Chromosome 3"/>
</dbReference>
<evidence type="ECO:0000256" key="4">
    <source>
        <dbReference type="ARBA" id="ARBA00022598"/>
    </source>
</evidence>
<evidence type="ECO:0000256" key="2">
    <source>
        <dbReference type="ARBA" id="ARBA00005594"/>
    </source>
</evidence>
<dbReference type="EC" id="6.1.1.10" evidence="3"/>
<proteinExistence type="inferred from homology"/>
<dbReference type="CDD" id="cd00814">
    <property type="entry name" value="MetRS_core"/>
    <property type="match status" value="1"/>
</dbReference>
<evidence type="ECO:0000256" key="10">
    <source>
        <dbReference type="RuleBase" id="RU363039"/>
    </source>
</evidence>